<sequence length="107" mass="11302">MLLGARRGCPELFPSGQSLLAPVLEETPLCLPSSGARSRSLFGVVGAEEVFVFAVAACLFGSYVCFLSEFFARLSLNKPPICIGFRARSTGVSANVVPQQIAGQSPH</sequence>
<dbReference type="Gramene" id="PNT62764">
    <property type="protein sequence ID" value="PNT62764"/>
    <property type="gene ID" value="BRADI_4g07933v3"/>
</dbReference>
<evidence type="ECO:0000256" key="1">
    <source>
        <dbReference type="SAM" id="Phobius"/>
    </source>
</evidence>
<dbReference type="EnsemblPlants" id="PNT62764">
    <property type="protein sequence ID" value="PNT62764"/>
    <property type="gene ID" value="BRADI_4g07933v3"/>
</dbReference>
<feature type="transmembrane region" description="Helical" evidence="1">
    <location>
        <begin position="50"/>
        <end position="71"/>
    </location>
</feature>
<reference evidence="2 3" key="1">
    <citation type="journal article" date="2010" name="Nature">
        <title>Genome sequencing and analysis of the model grass Brachypodium distachyon.</title>
        <authorList>
            <consortium name="International Brachypodium Initiative"/>
        </authorList>
    </citation>
    <scope>NUCLEOTIDE SEQUENCE [LARGE SCALE GENOMIC DNA]</scope>
    <source>
        <strain evidence="2 3">Bd21</strain>
    </source>
</reference>
<gene>
    <name evidence="2" type="ORF">BRADI_4g07933v3</name>
</gene>
<dbReference type="InParanoid" id="A0A2K2CL62"/>
<keyword evidence="1" id="KW-0472">Membrane</keyword>
<evidence type="ECO:0000313" key="3">
    <source>
        <dbReference type="EnsemblPlants" id="PNT62764"/>
    </source>
</evidence>
<reference evidence="3" key="3">
    <citation type="submission" date="2018-08" db="UniProtKB">
        <authorList>
            <consortium name="EnsemblPlants"/>
        </authorList>
    </citation>
    <scope>IDENTIFICATION</scope>
    <source>
        <strain evidence="3">cv. Bd21</strain>
    </source>
</reference>
<keyword evidence="4" id="KW-1185">Reference proteome</keyword>
<evidence type="ECO:0008006" key="5">
    <source>
        <dbReference type="Google" id="ProtNLM"/>
    </source>
</evidence>
<keyword evidence="1" id="KW-0812">Transmembrane</keyword>
<dbReference type="EMBL" id="CM000883">
    <property type="protein sequence ID" value="PNT62764.1"/>
    <property type="molecule type" value="Genomic_DNA"/>
</dbReference>
<name>A0A2K2CL62_BRADI</name>
<evidence type="ECO:0000313" key="4">
    <source>
        <dbReference type="Proteomes" id="UP000008810"/>
    </source>
</evidence>
<keyword evidence="1" id="KW-1133">Transmembrane helix</keyword>
<dbReference type="AlphaFoldDB" id="A0A2K2CL62"/>
<reference evidence="2" key="2">
    <citation type="submission" date="2017-06" db="EMBL/GenBank/DDBJ databases">
        <title>WGS assembly of Brachypodium distachyon.</title>
        <authorList>
            <consortium name="The International Brachypodium Initiative"/>
            <person name="Lucas S."/>
            <person name="Harmon-Smith M."/>
            <person name="Lail K."/>
            <person name="Tice H."/>
            <person name="Grimwood J."/>
            <person name="Bruce D."/>
            <person name="Barry K."/>
            <person name="Shu S."/>
            <person name="Lindquist E."/>
            <person name="Wang M."/>
            <person name="Pitluck S."/>
            <person name="Vogel J.P."/>
            <person name="Garvin D.F."/>
            <person name="Mockler T.C."/>
            <person name="Schmutz J."/>
            <person name="Rokhsar D."/>
            <person name="Bevan M.W."/>
        </authorList>
    </citation>
    <scope>NUCLEOTIDE SEQUENCE</scope>
    <source>
        <strain evidence="2">Bd21</strain>
    </source>
</reference>
<accession>A0A2K2CL62</accession>
<evidence type="ECO:0000313" key="2">
    <source>
        <dbReference type="EMBL" id="PNT62764.1"/>
    </source>
</evidence>
<organism evidence="2">
    <name type="scientific">Brachypodium distachyon</name>
    <name type="common">Purple false brome</name>
    <name type="synonym">Trachynia distachya</name>
    <dbReference type="NCBI Taxonomy" id="15368"/>
    <lineage>
        <taxon>Eukaryota</taxon>
        <taxon>Viridiplantae</taxon>
        <taxon>Streptophyta</taxon>
        <taxon>Embryophyta</taxon>
        <taxon>Tracheophyta</taxon>
        <taxon>Spermatophyta</taxon>
        <taxon>Magnoliopsida</taxon>
        <taxon>Liliopsida</taxon>
        <taxon>Poales</taxon>
        <taxon>Poaceae</taxon>
        <taxon>BOP clade</taxon>
        <taxon>Pooideae</taxon>
        <taxon>Stipodae</taxon>
        <taxon>Brachypodieae</taxon>
        <taxon>Brachypodium</taxon>
    </lineage>
</organism>
<dbReference type="Proteomes" id="UP000008810">
    <property type="component" value="Chromosome 4"/>
</dbReference>
<protein>
    <recommendedName>
        <fullName evidence="5">Transmembrane protein</fullName>
    </recommendedName>
</protein>
<proteinExistence type="predicted"/>